<dbReference type="InterPro" id="IPR020843">
    <property type="entry name" value="ER"/>
</dbReference>
<dbReference type="OrthoDB" id="3813297at2"/>
<accession>A0A543CKZ6</accession>
<dbReference type="GO" id="GO:0070402">
    <property type="term" value="F:NADPH binding"/>
    <property type="evidence" value="ECO:0007669"/>
    <property type="project" value="TreeGrafter"/>
</dbReference>
<dbReference type="Proteomes" id="UP000316096">
    <property type="component" value="Unassembled WGS sequence"/>
</dbReference>
<dbReference type="AlphaFoldDB" id="A0A543CKZ6"/>
<dbReference type="InterPro" id="IPR036291">
    <property type="entry name" value="NAD(P)-bd_dom_sf"/>
</dbReference>
<dbReference type="Pfam" id="PF13602">
    <property type="entry name" value="ADH_zinc_N_2"/>
    <property type="match status" value="1"/>
</dbReference>
<keyword evidence="2" id="KW-0560">Oxidoreductase</keyword>
<feature type="domain" description="Enoyl reductase (ER)" evidence="3">
    <location>
        <begin position="9"/>
        <end position="301"/>
    </location>
</feature>
<sequence length="321" mass="32924">MRALVHDADTPGGLRLAEVAEPVPRESQVLVEVHATSLNLGELAYLAERRWPGEIPGWDAAGVVVRAAADGSGPAPGTRVTTFGWQGGWAEYRAAETADLAVVPDAVDLRAASTLPVAAVTALQALRRLGPVLGRRVLITGASGGVGRFAVRLAAHAGAEVVAAVGDPSRGENLSRLGAAQIVTALEDIGDPVFGVLDNVGGAMLAGAFGLLEPGGTALSIGQASGQATTIDFENERLRGGGRRLEPFVVSTPFGADLTYLVGLLAKGSLDPQIGWHGPRHRAAEAAEALLSRRVLGKAVLDVPHTGSDRSPLPPTPTISG</sequence>
<gene>
    <name evidence="4" type="ORF">FB559_3377</name>
</gene>
<dbReference type="Gene3D" id="3.40.50.720">
    <property type="entry name" value="NAD(P)-binding Rossmann-like Domain"/>
    <property type="match status" value="1"/>
</dbReference>
<dbReference type="CDD" id="cd08270">
    <property type="entry name" value="MDR4"/>
    <property type="match status" value="1"/>
</dbReference>
<dbReference type="PANTHER" id="PTHR48106">
    <property type="entry name" value="QUINONE OXIDOREDUCTASE PIG3-RELATED"/>
    <property type="match status" value="1"/>
</dbReference>
<dbReference type="GO" id="GO:0016651">
    <property type="term" value="F:oxidoreductase activity, acting on NAD(P)H"/>
    <property type="evidence" value="ECO:0007669"/>
    <property type="project" value="TreeGrafter"/>
</dbReference>
<evidence type="ECO:0000313" key="4">
    <source>
        <dbReference type="EMBL" id="TQL97771.1"/>
    </source>
</evidence>
<keyword evidence="5" id="KW-1185">Reference proteome</keyword>
<organism evidence="4 5">
    <name type="scientific">Actinoallomurus bryophytorum</name>
    <dbReference type="NCBI Taxonomy" id="1490222"/>
    <lineage>
        <taxon>Bacteria</taxon>
        <taxon>Bacillati</taxon>
        <taxon>Actinomycetota</taxon>
        <taxon>Actinomycetes</taxon>
        <taxon>Streptosporangiales</taxon>
        <taxon>Thermomonosporaceae</taxon>
        <taxon>Actinoallomurus</taxon>
    </lineage>
</organism>
<dbReference type="InterPro" id="IPR011032">
    <property type="entry name" value="GroES-like_sf"/>
</dbReference>
<evidence type="ECO:0000313" key="5">
    <source>
        <dbReference type="Proteomes" id="UP000316096"/>
    </source>
</evidence>
<evidence type="ECO:0000256" key="1">
    <source>
        <dbReference type="ARBA" id="ARBA00022857"/>
    </source>
</evidence>
<reference evidence="4 5" key="1">
    <citation type="submission" date="2019-06" db="EMBL/GenBank/DDBJ databases">
        <title>Sequencing the genomes of 1000 actinobacteria strains.</title>
        <authorList>
            <person name="Klenk H.-P."/>
        </authorList>
    </citation>
    <scope>NUCLEOTIDE SEQUENCE [LARGE SCALE GENOMIC DNA]</scope>
    <source>
        <strain evidence="4 5">DSM 102200</strain>
    </source>
</reference>
<comment type="caution">
    <text evidence="4">The sequence shown here is derived from an EMBL/GenBank/DDBJ whole genome shotgun (WGS) entry which is preliminary data.</text>
</comment>
<dbReference type="Pfam" id="PF08240">
    <property type="entry name" value="ADH_N"/>
    <property type="match status" value="1"/>
</dbReference>
<name>A0A543CKZ6_9ACTN</name>
<dbReference type="Gene3D" id="3.90.180.10">
    <property type="entry name" value="Medium-chain alcohol dehydrogenases, catalytic domain"/>
    <property type="match status" value="1"/>
</dbReference>
<proteinExistence type="predicted"/>
<keyword evidence="1" id="KW-0521">NADP</keyword>
<dbReference type="InterPro" id="IPR013154">
    <property type="entry name" value="ADH-like_N"/>
</dbReference>
<dbReference type="SUPFAM" id="SSF50129">
    <property type="entry name" value="GroES-like"/>
    <property type="match status" value="1"/>
</dbReference>
<evidence type="ECO:0000259" key="3">
    <source>
        <dbReference type="SMART" id="SM00829"/>
    </source>
</evidence>
<dbReference type="RefSeq" id="WP_141956456.1">
    <property type="nucleotide sequence ID" value="NZ_VFOZ01000001.1"/>
</dbReference>
<dbReference type="EMBL" id="VFOZ01000001">
    <property type="protein sequence ID" value="TQL97771.1"/>
    <property type="molecule type" value="Genomic_DNA"/>
</dbReference>
<dbReference type="SMART" id="SM00829">
    <property type="entry name" value="PKS_ER"/>
    <property type="match status" value="1"/>
</dbReference>
<protein>
    <submittedName>
        <fullName evidence="4">NADPH:quinone reductase-like Zn-dependent oxidoreductase</fullName>
    </submittedName>
</protein>
<dbReference type="PANTHER" id="PTHR48106:SF18">
    <property type="entry name" value="QUINONE OXIDOREDUCTASE PIG3"/>
    <property type="match status" value="1"/>
</dbReference>
<evidence type="ECO:0000256" key="2">
    <source>
        <dbReference type="ARBA" id="ARBA00023002"/>
    </source>
</evidence>
<dbReference type="SUPFAM" id="SSF51735">
    <property type="entry name" value="NAD(P)-binding Rossmann-fold domains"/>
    <property type="match status" value="1"/>
</dbReference>